<feature type="region of interest" description="Disordered" evidence="1">
    <location>
        <begin position="61"/>
        <end position="80"/>
    </location>
</feature>
<accession>A0A8R7U4D7</accession>
<reference evidence="2" key="3">
    <citation type="submission" date="2022-06" db="UniProtKB">
        <authorList>
            <consortium name="EnsemblPlants"/>
        </authorList>
    </citation>
    <scope>IDENTIFICATION</scope>
</reference>
<dbReference type="Gramene" id="TuG1812G0400000379.01.T01">
    <property type="protein sequence ID" value="TuG1812G0400000379.01.T01.cds460243"/>
    <property type="gene ID" value="TuG1812G0400000379.01"/>
</dbReference>
<dbReference type="AlphaFoldDB" id="A0A8R7U4D7"/>
<organism evidence="2 3">
    <name type="scientific">Triticum urartu</name>
    <name type="common">Red wild einkorn</name>
    <name type="synonym">Crithodium urartu</name>
    <dbReference type="NCBI Taxonomy" id="4572"/>
    <lineage>
        <taxon>Eukaryota</taxon>
        <taxon>Viridiplantae</taxon>
        <taxon>Streptophyta</taxon>
        <taxon>Embryophyta</taxon>
        <taxon>Tracheophyta</taxon>
        <taxon>Spermatophyta</taxon>
        <taxon>Magnoliopsida</taxon>
        <taxon>Liliopsida</taxon>
        <taxon>Poales</taxon>
        <taxon>Poaceae</taxon>
        <taxon>BOP clade</taxon>
        <taxon>Pooideae</taxon>
        <taxon>Triticodae</taxon>
        <taxon>Triticeae</taxon>
        <taxon>Triticinae</taxon>
        <taxon>Triticum</taxon>
    </lineage>
</organism>
<protein>
    <submittedName>
        <fullName evidence="2">Uncharacterized protein</fullName>
    </submittedName>
</protein>
<dbReference type="Proteomes" id="UP000015106">
    <property type="component" value="Chromosome 4"/>
</dbReference>
<evidence type="ECO:0000313" key="3">
    <source>
        <dbReference type="Proteomes" id="UP000015106"/>
    </source>
</evidence>
<reference evidence="3" key="1">
    <citation type="journal article" date="2013" name="Nature">
        <title>Draft genome of the wheat A-genome progenitor Triticum urartu.</title>
        <authorList>
            <person name="Ling H.Q."/>
            <person name="Zhao S."/>
            <person name="Liu D."/>
            <person name="Wang J."/>
            <person name="Sun H."/>
            <person name="Zhang C."/>
            <person name="Fan H."/>
            <person name="Li D."/>
            <person name="Dong L."/>
            <person name="Tao Y."/>
            <person name="Gao C."/>
            <person name="Wu H."/>
            <person name="Li Y."/>
            <person name="Cui Y."/>
            <person name="Guo X."/>
            <person name="Zheng S."/>
            <person name="Wang B."/>
            <person name="Yu K."/>
            <person name="Liang Q."/>
            <person name="Yang W."/>
            <person name="Lou X."/>
            <person name="Chen J."/>
            <person name="Feng M."/>
            <person name="Jian J."/>
            <person name="Zhang X."/>
            <person name="Luo G."/>
            <person name="Jiang Y."/>
            <person name="Liu J."/>
            <person name="Wang Z."/>
            <person name="Sha Y."/>
            <person name="Zhang B."/>
            <person name="Wu H."/>
            <person name="Tang D."/>
            <person name="Shen Q."/>
            <person name="Xue P."/>
            <person name="Zou S."/>
            <person name="Wang X."/>
            <person name="Liu X."/>
            <person name="Wang F."/>
            <person name="Yang Y."/>
            <person name="An X."/>
            <person name="Dong Z."/>
            <person name="Zhang K."/>
            <person name="Zhang X."/>
            <person name="Luo M.C."/>
            <person name="Dvorak J."/>
            <person name="Tong Y."/>
            <person name="Wang J."/>
            <person name="Yang H."/>
            <person name="Li Z."/>
            <person name="Wang D."/>
            <person name="Zhang A."/>
            <person name="Wang J."/>
        </authorList>
    </citation>
    <scope>NUCLEOTIDE SEQUENCE</scope>
    <source>
        <strain evidence="3">cv. G1812</strain>
    </source>
</reference>
<proteinExistence type="predicted"/>
<dbReference type="EnsemblPlants" id="TuG1812G0400000379.01.T01">
    <property type="protein sequence ID" value="TuG1812G0400000379.01.T01.cds460243"/>
    <property type="gene ID" value="TuG1812G0400000379.01"/>
</dbReference>
<name>A0A8R7U4D7_TRIUA</name>
<keyword evidence="3" id="KW-1185">Reference proteome</keyword>
<reference evidence="2" key="2">
    <citation type="submission" date="2018-03" db="EMBL/GenBank/DDBJ databases">
        <title>The Triticum urartu genome reveals the dynamic nature of wheat genome evolution.</title>
        <authorList>
            <person name="Ling H."/>
            <person name="Ma B."/>
            <person name="Shi X."/>
            <person name="Liu H."/>
            <person name="Dong L."/>
            <person name="Sun H."/>
            <person name="Cao Y."/>
            <person name="Gao Q."/>
            <person name="Zheng S."/>
            <person name="Li Y."/>
            <person name="Yu Y."/>
            <person name="Du H."/>
            <person name="Qi M."/>
            <person name="Li Y."/>
            <person name="Yu H."/>
            <person name="Cui Y."/>
            <person name="Wang N."/>
            <person name="Chen C."/>
            <person name="Wu H."/>
            <person name="Zhao Y."/>
            <person name="Zhang J."/>
            <person name="Li Y."/>
            <person name="Zhou W."/>
            <person name="Zhang B."/>
            <person name="Hu W."/>
            <person name="Eijk M."/>
            <person name="Tang J."/>
            <person name="Witsenboer H."/>
            <person name="Zhao S."/>
            <person name="Li Z."/>
            <person name="Zhang A."/>
            <person name="Wang D."/>
            <person name="Liang C."/>
        </authorList>
    </citation>
    <scope>NUCLEOTIDE SEQUENCE [LARGE SCALE GENOMIC DNA]</scope>
    <source>
        <strain evidence="2">cv. G1812</strain>
    </source>
</reference>
<sequence>MFSTCRVRVVVTEDGGSCSTPLSLLKLTSRTTMLLEYMSSGGRPPENELCERLTRSRPVRPARCGEMRPSSPLDASETSVTPPLLLQVMPSHSQQSVTFLHDMARPAS</sequence>
<evidence type="ECO:0000256" key="1">
    <source>
        <dbReference type="SAM" id="MobiDB-lite"/>
    </source>
</evidence>
<evidence type="ECO:0000313" key="2">
    <source>
        <dbReference type="EnsemblPlants" id="TuG1812G0400000379.01.T01.cds460243"/>
    </source>
</evidence>